<dbReference type="EMBL" id="KQ980571">
    <property type="protein sequence ID" value="KYN15538.1"/>
    <property type="molecule type" value="Genomic_DNA"/>
</dbReference>
<gene>
    <name evidence="2" type="ORF">ALC57_12239</name>
</gene>
<evidence type="ECO:0000256" key="1">
    <source>
        <dbReference type="SAM" id="MobiDB-lite"/>
    </source>
</evidence>
<proteinExistence type="predicted"/>
<reference evidence="2 3" key="1">
    <citation type="submission" date="2015-09" db="EMBL/GenBank/DDBJ databases">
        <title>Trachymyrmex cornetzi WGS genome.</title>
        <authorList>
            <person name="Nygaard S."/>
            <person name="Hu H."/>
            <person name="Boomsma J."/>
            <person name="Zhang G."/>
        </authorList>
    </citation>
    <scope>NUCLEOTIDE SEQUENCE [LARGE SCALE GENOMIC DNA]</scope>
    <source>
        <strain evidence="2">Tcor2-1</strain>
        <tissue evidence="2">Whole body</tissue>
    </source>
</reference>
<organism evidence="2 3">
    <name type="scientific">Trachymyrmex cornetzi</name>
    <dbReference type="NCBI Taxonomy" id="471704"/>
    <lineage>
        <taxon>Eukaryota</taxon>
        <taxon>Metazoa</taxon>
        <taxon>Ecdysozoa</taxon>
        <taxon>Arthropoda</taxon>
        <taxon>Hexapoda</taxon>
        <taxon>Insecta</taxon>
        <taxon>Pterygota</taxon>
        <taxon>Neoptera</taxon>
        <taxon>Endopterygota</taxon>
        <taxon>Hymenoptera</taxon>
        <taxon>Apocrita</taxon>
        <taxon>Aculeata</taxon>
        <taxon>Formicoidea</taxon>
        <taxon>Formicidae</taxon>
        <taxon>Myrmicinae</taxon>
        <taxon>Trachymyrmex</taxon>
    </lineage>
</organism>
<protein>
    <submittedName>
        <fullName evidence="2">Uncharacterized protein</fullName>
    </submittedName>
</protein>
<evidence type="ECO:0000313" key="3">
    <source>
        <dbReference type="Proteomes" id="UP000078492"/>
    </source>
</evidence>
<feature type="region of interest" description="Disordered" evidence="1">
    <location>
        <begin position="271"/>
        <end position="302"/>
    </location>
</feature>
<dbReference type="AlphaFoldDB" id="A0A151J1D2"/>
<dbReference type="Proteomes" id="UP000078492">
    <property type="component" value="Unassembled WGS sequence"/>
</dbReference>
<accession>A0A151J1D2</accession>
<sequence length="314" mass="35098">MNVPSTSRVRNVANELPRVKSECFALRIKISRGLLRPCALGRERAEGTGLLEKGDTREERGEGPKSTEEILIYTIGVLTSLKNGRLIAQSRIIRRFRVTKPRRGGLYQLDVRAIAREKVKKRARGPHGRRAGTGRCRLIAARRIHECTFRIRFGRGICGNGERASEWPCFICEVREELQLCGGTLSFVIRGGDRLSAVVRFGSNMSYVRGEPAAPADYPELLVGRLGRSVAALTSDDRVVAKEKETQKRAIIISTTRRCLWIDRGKEGGNALRGQNGNSAAIDGRKRKRQKSDRNDENMSPLVRARCMDEPIMS</sequence>
<keyword evidence="3" id="KW-1185">Reference proteome</keyword>
<evidence type="ECO:0000313" key="2">
    <source>
        <dbReference type="EMBL" id="KYN15538.1"/>
    </source>
</evidence>
<name>A0A151J1D2_9HYME</name>